<gene>
    <name evidence="2" type="ORF">ACFOY2_49280</name>
</gene>
<reference evidence="3" key="1">
    <citation type="journal article" date="2019" name="Int. J. Syst. Evol. Microbiol.">
        <title>The Global Catalogue of Microorganisms (GCM) 10K type strain sequencing project: providing services to taxonomists for standard genome sequencing and annotation.</title>
        <authorList>
            <consortium name="The Broad Institute Genomics Platform"/>
            <consortium name="The Broad Institute Genome Sequencing Center for Infectious Disease"/>
            <person name="Wu L."/>
            <person name="Ma J."/>
        </authorList>
    </citation>
    <scope>NUCLEOTIDE SEQUENCE [LARGE SCALE GENOMIC DNA]</scope>
    <source>
        <strain evidence="3">TBRC 1276</strain>
    </source>
</reference>
<feature type="signal peptide" evidence="1">
    <location>
        <begin position="1"/>
        <end position="18"/>
    </location>
</feature>
<feature type="chain" id="PRO_5046045236" evidence="1">
    <location>
        <begin position="19"/>
        <end position="89"/>
    </location>
</feature>
<organism evidence="2 3">
    <name type="scientific">Nonomuraea purpurea</name>
    <dbReference type="NCBI Taxonomy" id="1849276"/>
    <lineage>
        <taxon>Bacteria</taxon>
        <taxon>Bacillati</taxon>
        <taxon>Actinomycetota</taxon>
        <taxon>Actinomycetes</taxon>
        <taxon>Streptosporangiales</taxon>
        <taxon>Streptosporangiaceae</taxon>
        <taxon>Nonomuraea</taxon>
    </lineage>
</organism>
<evidence type="ECO:0000256" key="1">
    <source>
        <dbReference type="SAM" id="SignalP"/>
    </source>
</evidence>
<dbReference type="RefSeq" id="WP_379535098.1">
    <property type="nucleotide sequence ID" value="NZ_JBHSBI010000042.1"/>
</dbReference>
<protein>
    <submittedName>
        <fullName evidence="2">Uncharacterized protein</fullName>
    </submittedName>
</protein>
<sequence>MRWFALFVLMLVVSGVVAPTPTVATATAIHGFADWGNGKRNKSYMAVNSPTNMRGAQQISVSISGKTRTQAAYCKRRARICKISQRMGY</sequence>
<accession>A0ABV8GSI0</accession>
<keyword evidence="3" id="KW-1185">Reference proteome</keyword>
<comment type="caution">
    <text evidence="2">The sequence shown here is derived from an EMBL/GenBank/DDBJ whole genome shotgun (WGS) entry which is preliminary data.</text>
</comment>
<proteinExistence type="predicted"/>
<name>A0ABV8GSI0_9ACTN</name>
<dbReference type="EMBL" id="JBHSBI010000042">
    <property type="protein sequence ID" value="MFC4015282.1"/>
    <property type="molecule type" value="Genomic_DNA"/>
</dbReference>
<evidence type="ECO:0000313" key="2">
    <source>
        <dbReference type="EMBL" id="MFC4015282.1"/>
    </source>
</evidence>
<keyword evidence="1" id="KW-0732">Signal</keyword>
<dbReference type="Proteomes" id="UP001595851">
    <property type="component" value="Unassembled WGS sequence"/>
</dbReference>
<evidence type="ECO:0000313" key="3">
    <source>
        <dbReference type="Proteomes" id="UP001595851"/>
    </source>
</evidence>